<dbReference type="PANTHER" id="PTHR37817:SF1">
    <property type="entry name" value="N-ACETYLTRANSFERASE EIS"/>
    <property type="match status" value="1"/>
</dbReference>
<dbReference type="Gene3D" id="3.30.1050.10">
    <property type="entry name" value="SCP2 sterol-binding domain"/>
    <property type="match status" value="1"/>
</dbReference>
<dbReference type="GO" id="GO:0030649">
    <property type="term" value="P:aminoglycoside antibiotic catabolic process"/>
    <property type="evidence" value="ECO:0007669"/>
    <property type="project" value="TreeGrafter"/>
</dbReference>
<dbReference type="InterPro" id="IPR051554">
    <property type="entry name" value="Acetyltransferase_Eis"/>
</dbReference>
<proteinExistence type="predicted"/>
<dbReference type="RefSeq" id="WP_044647183.1">
    <property type="nucleotide sequence ID" value="NZ_JTHP01000034.1"/>
</dbReference>
<dbReference type="Pfam" id="PF13527">
    <property type="entry name" value="Acetyltransf_9"/>
    <property type="match status" value="1"/>
</dbReference>
<evidence type="ECO:0000259" key="1">
    <source>
        <dbReference type="PROSITE" id="PS51186"/>
    </source>
</evidence>
<dbReference type="AlphaFoldDB" id="A0A0D7X339"/>
<dbReference type="InterPro" id="IPR025559">
    <property type="entry name" value="Eis_dom"/>
</dbReference>
<dbReference type="SUPFAM" id="SSF55729">
    <property type="entry name" value="Acyl-CoA N-acyltransferases (Nat)"/>
    <property type="match status" value="1"/>
</dbReference>
<sequence>MEIRQLQREEFEAAIELSQYAFQFTMSPEDLEKSKKKFKPEQTWGIFDGNDLNAKLTLLPLQVYIQGQVFDMGGIAGVATWPEKRRGGLVSRLLTHALEEMKDAGQSLSFLHPFSFAFYRKFGWETYIEYKKYIIPIDKFPAKLKTEGTVKRDVKDISDLDQVYQAYALRYNGTLVRNKEWWQERTLNKNYRTAVYYSEAGDPQGYALYKIEDKQLNCDELVYINETARRALWTYFANHDSMITQGKFIYIPADDNLPFLLDDPRIQQETVPYFMGRIVDAAAFVEKYPFEAIGEETRLTLHLTDHYAPWNEGIWTLTVNAEGQGHLDRVDSSSSSEDGIEADLSLGIQSLTTLMLGYQRPNDLYKWSRITGRGESVSALERVIPVKQTFLLDFF</sequence>
<dbReference type="InterPro" id="IPR036527">
    <property type="entry name" value="SCP2_sterol-bd_dom_sf"/>
</dbReference>
<reference evidence="2 3" key="1">
    <citation type="submission" date="2014-11" db="EMBL/GenBank/DDBJ databases">
        <title>Draft Genome Sequences of Paenibacillus polymyxa NRRL B-30509 and Paenibacillus terrae NRRL B-30644, Strains from a Poultry Environment that Produce Tridecaptin A and Paenicidins.</title>
        <authorList>
            <person name="van Belkum M.J."/>
            <person name="Lohans C.T."/>
            <person name="Vederas J.C."/>
        </authorList>
    </citation>
    <scope>NUCLEOTIDE SEQUENCE [LARGE SCALE GENOMIC DNA]</scope>
    <source>
        <strain evidence="2 3">NRRL B-30644</strain>
    </source>
</reference>
<dbReference type="SUPFAM" id="SSF55718">
    <property type="entry name" value="SCP-like"/>
    <property type="match status" value="1"/>
</dbReference>
<keyword evidence="2" id="KW-0808">Transferase</keyword>
<gene>
    <name evidence="2" type="ORF">QD47_16520</name>
</gene>
<evidence type="ECO:0000313" key="2">
    <source>
        <dbReference type="EMBL" id="KJD44457.1"/>
    </source>
</evidence>
<dbReference type="PATRIC" id="fig|159743.3.peg.3672"/>
<dbReference type="EMBL" id="JTHP01000034">
    <property type="protein sequence ID" value="KJD44457.1"/>
    <property type="molecule type" value="Genomic_DNA"/>
</dbReference>
<dbReference type="Gene3D" id="3.40.630.30">
    <property type="match status" value="2"/>
</dbReference>
<dbReference type="InterPro" id="IPR000182">
    <property type="entry name" value="GNAT_dom"/>
</dbReference>
<feature type="domain" description="N-acetyltransferase" evidence="1">
    <location>
        <begin position="1"/>
        <end position="147"/>
    </location>
</feature>
<dbReference type="Proteomes" id="UP000032534">
    <property type="component" value="Unassembled WGS sequence"/>
</dbReference>
<dbReference type="GO" id="GO:0034069">
    <property type="term" value="F:aminoglycoside N-acetyltransferase activity"/>
    <property type="evidence" value="ECO:0007669"/>
    <property type="project" value="TreeGrafter"/>
</dbReference>
<dbReference type="InterPro" id="IPR041380">
    <property type="entry name" value="Acetyltransf_17"/>
</dbReference>
<evidence type="ECO:0000313" key="3">
    <source>
        <dbReference type="Proteomes" id="UP000032534"/>
    </source>
</evidence>
<dbReference type="PANTHER" id="PTHR37817">
    <property type="entry name" value="N-ACETYLTRANSFERASE EIS"/>
    <property type="match status" value="1"/>
</dbReference>
<name>A0A0D7X339_9BACL</name>
<protein>
    <submittedName>
        <fullName evidence="2">Acetyltransferase</fullName>
    </submittedName>
</protein>
<dbReference type="PROSITE" id="PS51186">
    <property type="entry name" value="GNAT"/>
    <property type="match status" value="1"/>
</dbReference>
<dbReference type="OrthoDB" id="9768284at2"/>
<keyword evidence="3" id="KW-1185">Reference proteome</keyword>
<dbReference type="Pfam" id="PF17668">
    <property type="entry name" value="Acetyltransf_17"/>
    <property type="match status" value="1"/>
</dbReference>
<dbReference type="Pfam" id="PF13530">
    <property type="entry name" value="SCP2_2"/>
    <property type="match status" value="1"/>
</dbReference>
<dbReference type="InterPro" id="IPR016181">
    <property type="entry name" value="Acyl_CoA_acyltransferase"/>
</dbReference>
<accession>A0A0D7X339</accession>
<organism evidence="2 3">
    <name type="scientific">Paenibacillus terrae</name>
    <dbReference type="NCBI Taxonomy" id="159743"/>
    <lineage>
        <taxon>Bacteria</taxon>
        <taxon>Bacillati</taxon>
        <taxon>Bacillota</taxon>
        <taxon>Bacilli</taxon>
        <taxon>Bacillales</taxon>
        <taxon>Paenibacillaceae</taxon>
        <taxon>Paenibacillus</taxon>
    </lineage>
</organism>
<comment type="caution">
    <text evidence="2">The sequence shown here is derived from an EMBL/GenBank/DDBJ whole genome shotgun (WGS) entry which is preliminary data.</text>
</comment>